<dbReference type="RefSeq" id="WP_013104763.1">
    <property type="nucleotide sequence ID" value="NC_014145.1"/>
</dbReference>
<dbReference type="SMART" id="SM00382">
    <property type="entry name" value="AAA"/>
    <property type="match status" value="1"/>
</dbReference>
<gene>
    <name evidence="11" type="primary">opuAA</name>
    <name evidence="12" type="synonym">proV</name>
    <name evidence="11" type="ordered locus">THI_0673</name>
    <name evidence="12" type="ORF">THICB1_150088</name>
</gene>
<dbReference type="AlphaFoldDB" id="D6CS07"/>
<proteinExistence type="inferred from homology"/>
<dbReference type="InterPro" id="IPR003439">
    <property type="entry name" value="ABC_transporter-like_ATP-bd"/>
</dbReference>
<keyword evidence="5 8" id="KW-0067">ATP-binding</keyword>
<keyword evidence="11" id="KW-0378">Hydrolase</keyword>
<comment type="subunit">
    <text evidence="8">The complex is probably composed of two ATP-binding proteins, two transmembrane proteins and a solute-binding protein.</text>
</comment>
<reference evidence="11" key="3">
    <citation type="submission" date="2010-07" db="EMBL/GenBank/DDBJ databases">
        <authorList>
            <person name="Genoscope - CEA"/>
        </authorList>
    </citation>
    <scope>NUCLEOTIDE SEQUENCE</scope>
    <source>
        <strain evidence="11">3As</strain>
    </source>
</reference>
<keyword evidence="4 8" id="KW-0547">Nucleotide-binding</keyword>
<sequence>MTDNPQTHPKISIQSVSKIFGKHSNKAIELLKNGHGKSKVQADTGVVVGVHDVSLDIYPGEIFVIMGLSGSGKSTLLRLINRLQDPTVGRILVDGEDATAMNAKALRALRRQKFGMVFQSFALLPHRTVLGNVEFGLEIQGMSKTQRQERAMQVIETVGLKNYENRYASELSGGMQQRVGLARALAADPEILLMDEAFSALDPLIRSQLQDDLLEIQERLGKTIVFVSHDLDEAIKIGTRIAILRDGRLIQIGTPQQILSAPADDYVSAFVEGADRTKVLTAEQIMQPLRVAANIRDSARTVLRKMERSGFSGLIVIDSARNLKGFIELAHVTAQRDAERISLAQVRPLPTATPDAKLADLIQRVNTEGSPLCIVDARNRVIGVVDKSSLIAALAQGDQNTENAAAPAADTAAPTAQPAIDSVAPAFDTQEIDHVPQT</sequence>
<dbReference type="CDD" id="cd03294">
    <property type="entry name" value="ABC_Pro_Gly_Betaine"/>
    <property type="match status" value="1"/>
</dbReference>
<dbReference type="Gene3D" id="3.10.580.10">
    <property type="entry name" value="CBS-domain"/>
    <property type="match status" value="1"/>
</dbReference>
<dbReference type="EMBL" id="CTRI01000007">
    <property type="protein sequence ID" value="CQR30657.1"/>
    <property type="molecule type" value="Genomic_DNA"/>
</dbReference>
<dbReference type="SMART" id="SM00116">
    <property type="entry name" value="CBS"/>
    <property type="match status" value="2"/>
</dbReference>
<comment type="catalytic activity">
    <reaction evidence="8">
        <text>a quaternary ammonium(out) + ATP + H2O = a quaternary ammonium(in) + ADP + phosphate + H(+)</text>
        <dbReference type="Rhea" id="RHEA:11036"/>
        <dbReference type="ChEBI" id="CHEBI:15377"/>
        <dbReference type="ChEBI" id="CHEBI:15378"/>
        <dbReference type="ChEBI" id="CHEBI:30616"/>
        <dbReference type="ChEBI" id="CHEBI:35267"/>
        <dbReference type="ChEBI" id="CHEBI:43474"/>
        <dbReference type="ChEBI" id="CHEBI:456216"/>
    </reaction>
</comment>
<feature type="domain" description="CBS" evidence="10">
    <location>
        <begin position="345"/>
        <end position="402"/>
    </location>
</feature>
<dbReference type="GO" id="GO:0006970">
    <property type="term" value="P:response to osmotic stress"/>
    <property type="evidence" value="ECO:0007669"/>
    <property type="project" value="UniProtKB-ARBA"/>
</dbReference>
<evidence type="ECO:0000256" key="1">
    <source>
        <dbReference type="ARBA" id="ARBA00005417"/>
    </source>
</evidence>
<keyword evidence="8" id="KW-0997">Cell inner membrane</keyword>
<dbReference type="HOGENOM" id="CLU_000604_2_2_4"/>
<dbReference type="CDD" id="cd02205">
    <property type="entry name" value="CBS_pair_SF"/>
    <property type="match status" value="1"/>
</dbReference>
<dbReference type="eggNOG" id="COG3448">
    <property type="taxonomic scope" value="Bacteria"/>
</dbReference>
<dbReference type="FunFam" id="3.40.50.300:FF:000201">
    <property type="entry name" value="Glycine betaine/L-proline ABC transporter ATP-binding protein"/>
    <property type="match status" value="1"/>
</dbReference>
<evidence type="ECO:0000259" key="9">
    <source>
        <dbReference type="PROSITE" id="PS50893"/>
    </source>
</evidence>
<dbReference type="InterPro" id="IPR003593">
    <property type="entry name" value="AAA+_ATPase"/>
</dbReference>
<dbReference type="Pfam" id="PF00005">
    <property type="entry name" value="ABC_tran"/>
    <property type="match status" value="1"/>
</dbReference>
<evidence type="ECO:0000256" key="5">
    <source>
        <dbReference type="ARBA" id="ARBA00022840"/>
    </source>
</evidence>
<dbReference type="EMBL" id="FP475956">
    <property type="protein sequence ID" value="CAZ87398.1"/>
    <property type="molecule type" value="Genomic_DNA"/>
</dbReference>
<dbReference type="GO" id="GO:0031460">
    <property type="term" value="P:glycine betaine transport"/>
    <property type="evidence" value="ECO:0007669"/>
    <property type="project" value="InterPro"/>
</dbReference>
<protein>
    <recommendedName>
        <fullName evidence="8">Quaternary amine transport ATP-binding protein</fullName>
        <ecNumber evidence="8">7.6.2.9</ecNumber>
    </recommendedName>
</protein>
<evidence type="ECO:0000313" key="14">
    <source>
        <dbReference type="Proteomes" id="UP000078599"/>
    </source>
</evidence>
<comment type="subcellular location">
    <subcellularLocation>
        <location evidence="8">Cell inner membrane</location>
        <topology evidence="8">Peripheral membrane protein</topology>
    </subcellularLocation>
</comment>
<evidence type="ECO:0000256" key="7">
    <source>
        <dbReference type="PROSITE-ProRule" id="PRU00703"/>
    </source>
</evidence>
<keyword evidence="2 8" id="KW-0813">Transport</keyword>
<dbReference type="InterPro" id="IPR046342">
    <property type="entry name" value="CBS_dom_sf"/>
</dbReference>
<comment type="similarity">
    <text evidence="1 8">Belongs to the ABC transporter superfamily.</text>
</comment>
<dbReference type="InterPro" id="IPR017871">
    <property type="entry name" value="ABC_transporter-like_CS"/>
</dbReference>
<dbReference type="InterPro" id="IPR051921">
    <property type="entry name" value="ABC_osmolyte_uptake_ATP-bind"/>
</dbReference>
<dbReference type="OrthoDB" id="9802264at2"/>
<feature type="domain" description="ABC transporter" evidence="9">
    <location>
        <begin position="11"/>
        <end position="271"/>
    </location>
</feature>
<dbReference type="GO" id="GO:0016887">
    <property type="term" value="F:ATP hydrolysis activity"/>
    <property type="evidence" value="ECO:0007669"/>
    <property type="project" value="UniProtKB-UniRule"/>
</dbReference>
<dbReference type="Pfam" id="PF00571">
    <property type="entry name" value="CBS"/>
    <property type="match status" value="1"/>
</dbReference>
<reference key="1">
    <citation type="submission" date="2009-07" db="EMBL/GenBank/DDBJ databases">
        <authorList>
            <person name="Genoscope - CEA"/>
        </authorList>
    </citation>
    <scope>NUCLEOTIDE SEQUENCE</scope>
    <source>
        <strain>3As</strain>
    </source>
</reference>
<evidence type="ECO:0000256" key="3">
    <source>
        <dbReference type="ARBA" id="ARBA00022475"/>
    </source>
</evidence>
<reference evidence="12 14" key="4">
    <citation type="submission" date="2015-03" db="EMBL/GenBank/DDBJ databases">
        <authorList>
            <person name="Regsiter A."/>
            <person name="william w."/>
        </authorList>
    </citation>
    <scope>NUCLEOTIDE SEQUENCE [LARGE SCALE GENOMIC DNA]</scope>
    <source>
        <strain evidence="12 14">CB1</strain>
    </source>
</reference>
<accession>D6CS07</accession>
<dbReference type="PANTHER" id="PTHR43869">
    <property type="entry name" value="GLYCINE BETAINE/PROLINE BETAINE TRANSPORT SYSTEM ATP-BINDING PROTEIN PROV"/>
    <property type="match status" value="1"/>
</dbReference>
<dbReference type="GO" id="GO:0005524">
    <property type="term" value="F:ATP binding"/>
    <property type="evidence" value="ECO:0007669"/>
    <property type="project" value="UniProtKB-UniRule"/>
</dbReference>
<evidence type="ECO:0000259" key="10">
    <source>
        <dbReference type="PROSITE" id="PS51371"/>
    </source>
</evidence>
<dbReference type="eggNOG" id="COG4175">
    <property type="taxonomic scope" value="Bacteria"/>
</dbReference>
<reference evidence="13" key="2">
    <citation type="journal article" date="2010" name="PLoS Genet.">
        <title>Structure, function, and evolution of the Thiomonas spp. genome.</title>
        <authorList>
            <person name="Arsene-Ploetze F."/>
            <person name="Koechler S."/>
            <person name="Marchal M."/>
            <person name="Coppee J.Y."/>
            <person name="Chandler M."/>
            <person name="Bonnefoy V."/>
            <person name="Brochier-Armanet C."/>
            <person name="Barakat M."/>
            <person name="Barbe V."/>
            <person name="Battaglia-Brunet F."/>
            <person name="Bruneel O."/>
            <person name="Bryan C.G."/>
            <person name="Cleiss-Arnold J."/>
            <person name="Cruveiller S."/>
            <person name="Erhardt M."/>
            <person name="Heinrich-Salmeron A."/>
            <person name="Hommais F."/>
            <person name="Joulian C."/>
            <person name="Krin E."/>
            <person name="Lieutaud A."/>
            <person name="Lievremont D."/>
            <person name="Michel C."/>
            <person name="Muller D."/>
            <person name="Ortet P."/>
            <person name="Proux C."/>
            <person name="Siguier P."/>
            <person name="Roche D."/>
            <person name="Rouy Z."/>
            <person name="Salvignol G."/>
            <person name="Slyemi D."/>
            <person name="Talla E."/>
            <person name="Weiss S."/>
            <person name="Weissenbach J."/>
            <person name="Medigue C."/>
            <person name="Bertin P.N."/>
        </authorList>
    </citation>
    <scope>NUCLEOTIDE SEQUENCE [LARGE SCALE GENOMIC DNA]</scope>
    <source>
        <strain evidence="13">DSM 22701 / CIP 110005 / 3As</strain>
    </source>
</reference>
<evidence type="ECO:0000313" key="12">
    <source>
        <dbReference type="EMBL" id="CQR30657.1"/>
    </source>
</evidence>
<dbReference type="InterPro" id="IPR027417">
    <property type="entry name" value="P-loop_NTPase"/>
</dbReference>
<keyword evidence="3" id="KW-1003">Cell membrane</keyword>
<dbReference type="NCBIfam" id="TIGR01186">
    <property type="entry name" value="proV"/>
    <property type="match status" value="1"/>
</dbReference>
<name>D6CS07_THIA3</name>
<keyword evidence="7" id="KW-0129">CBS domain</keyword>
<keyword evidence="14" id="KW-1185">Reference proteome</keyword>
<keyword evidence="8" id="KW-0472">Membrane</keyword>
<evidence type="ECO:0000256" key="8">
    <source>
        <dbReference type="RuleBase" id="RU369116"/>
    </source>
</evidence>
<dbReference type="PROSITE" id="PS00211">
    <property type="entry name" value="ABC_TRANSPORTER_1"/>
    <property type="match status" value="1"/>
</dbReference>
<dbReference type="GO" id="GO:0015418">
    <property type="term" value="F:ABC-type quaternary ammonium compound transporting activity"/>
    <property type="evidence" value="ECO:0007669"/>
    <property type="project" value="UniProtKB-EC"/>
</dbReference>
<evidence type="ECO:0000256" key="4">
    <source>
        <dbReference type="ARBA" id="ARBA00022741"/>
    </source>
</evidence>
<dbReference type="InterPro" id="IPR005892">
    <property type="entry name" value="Gly-betaine_transp_ATP-bd"/>
</dbReference>
<dbReference type="KEGG" id="thi:THI_0673"/>
<dbReference type="PANTHER" id="PTHR43869:SF1">
    <property type="entry name" value="GLYCINE BETAINE_PROLINE BETAINE TRANSPORT SYSTEM ATP-BINDING PROTEIN PROV"/>
    <property type="match status" value="1"/>
</dbReference>
<dbReference type="EC" id="7.6.2.9" evidence="8"/>
<dbReference type="Proteomes" id="UP000002372">
    <property type="component" value="Chromosome"/>
</dbReference>
<keyword evidence="6" id="KW-0029">Amino-acid transport</keyword>
<evidence type="ECO:0000313" key="11">
    <source>
        <dbReference type="EMBL" id="CAZ87398.1"/>
    </source>
</evidence>
<evidence type="ECO:0000256" key="6">
    <source>
        <dbReference type="ARBA" id="ARBA00022970"/>
    </source>
</evidence>
<dbReference type="SUPFAM" id="SSF54631">
    <property type="entry name" value="CBS-domain pair"/>
    <property type="match status" value="1"/>
</dbReference>
<dbReference type="InterPro" id="IPR000644">
    <property type="entry name" value="CBS_dom"/>
</dbReference>
<dbReference type="SUPFAM" id="SSF52540">
    <property type="entry name" value="P-loop containing nucleoside triphosphate hydrolases"/>
    <property type="match status" value="1"/>
</dbReference>
<dbReference type="Proteomes" id="UP000078599">
    <property type="component" value="Unassembled WGS sequence"/>
</dbReference>
<evidence type="ECO:0000313" key="13">
    <source>
        <dbReference type="Proteomes" id="UP000002372"/>
    </source>
</evidence>
<dbReference type="PROSITE" id="PS50893">
    <property type="entry name" value="ABC_TRANSPORTER_2"/>
    <property type="match status" value="1"/>
</dbReference>
<dbReference type="GO" id="GO:0006865">
    <property type="term" value="P:amino acid transport"/>
    <property type="evidence" value="ECO:0007669"/>
    <property type="project" value="UniProtKB-UniRule"/>
</dbReference>
<dbReference type="PROSITE" id="PS51371">
    <property type="entry name" value="CBS"/>
    <property type="match status" value="1"/>
</dbReference>
<dbReference type="GO" id="GO:0005886">
    <property type="term" value="C:plasma membrane"/>
    <property type="evidence" value="ECO:0007669"/>
    <property type="project" value="UniProtKB-SubCell"/>
</dbReference>
<evidence type="ECO:0000256" key="2">
    <source>
        <dbReference type="ARBA" id="ARBA00022448"/>
    </source>
</evidence>
<dbReference type="Gene3D" id="3.40.50.300">
    <property type="entry name" value="P-loop containing nucleotide triphosphate hydrolases"/>
    <property type="match status" value="1"/>
</dbReference>
<organism evidence="11 13">
    <name type="scientific">Thiomonas arsenitoxydans (strain DSM 22701 / CIP 110005 / 3As)</name>
    <dbReference type="NCBI Taxonomy" id="426114"/>
    <lineage>
        <taxon>Bacteria</taxon>
        <taxon>Pseudomonadati</taxon>
        <taxon>Pseudomonadota</taxon>
        <taxon>Betaproteobacteria</taxon>
        <taxon>Burkholderiales</taxon>
        <taxon>Thiomonas</taxon>
    </lineage>
</organism>